<proteinExistence type="predicted"/>
<evidence type="ECO:0000313" key="2">
    <source>
        <dbReference type="EMBL" id="MXO85088.1"/>
    </source>
</evidence>
<protein>
    <submittedName>
        <fullName evidence="2">Uncharacterized protein</fullName>
    </submittedName>
</protein>
<evidence type="ECO:0000313" key="3">
    <source>
        <dbReference type="Proteomes" id="UP000433104"/>
    </source>
</evidence>
<accession>A0A844ZBB0</accession>
<reference evidence="2 3" key="1">
    <citation type="submission" date="2019-12" db="EMBL/GenBank/DDBJ databases">
        <title>Genomic-based taxomic classification of the family Erythrobacteraceae.</title>
        <authorList>
            <person name="Xu L."/>
        </authorList>
    </citation>
    <scope>NUCLEOTIDE SEQUENCE [LARGE SCALE GENOMIC DNA]</scope>
    <source>
        <strain evidence="2 3">MCCC 1A09962</strain>
    </source>
</reference>
<keyword evidence="1" id="KW-1133">Transmembrane helix</keyword>
<dbReference type="AlphaFoldDB" id="A0A844ZBB0"/>
<name>A0A844ZBB0_9SPHN</name>
<organism evidence="2 3">
    <name type="scientific">Parapontixanthobacter aurantiacus</name>
    <dbReference type="NCBI Taxonomy" id="1463599"/>
    <lineage>
        <taxon>Bacteria</taxon>
        <taxon>Pseudomonadati</taxon>
        <taxon>Pseudomonadota</taxon>
        <taxon>Alphaproteobacteria</taxon>
        <taxon>Sphingomonadales</taxon>
        <taxon>Erythrobacteraceae</taxon>
        <taxon>Parapontixanthobacter</taxon>
    </lineage>
</organism>
<keyword evidence="1" id="KW-0472">Membrane</keyword>
<keyword evidence="1" id="KW-0812">Transmembrane</keyword>
<gene>
    <name evidence="2" type="ORF">GRI38_03485</name>
</gene>
<dbReference type="Proteomes" id="UP000433104">
    <property type="component" value="Unassembled WGS sequence"/>
</dbReference>
<dbReference type="OrthoDB" id="9855300at2"/>
<dbReference type="RefSeq" id="WP_160681521.1">
    <property type="nucleotide sequence ID" value="NZ_WTYW01000001.1"/>
</dbReference>
<comment type="caution">
    <text evidence="2">The sequence shown here is derived from an EMBL/GenBank/DDBJ whole genome shotgun (WGS) entry which is preliminary data.</text>
</comment>
<sequence>MDAKGITFLICWTAFAAIAAWVCFNRLNAAKETGTFRYLFHGIGEENWSNLFGLLKGFLNVQAYIFCLMAGIGLVWLAATLIGKVK</sequence>
<feature type="transmembrane region" description="Helical" evidence="1">
    <location>
        <begin position="61"/>
        <end position="82"/>
    </location>
</feature>
<dbReference type="EMBL" id="WTYW01000001">
    <property type="protein sequence ID" value="MXO85088.1"/>
    <property type="molecule type" value="Genomic_DNA"/>
</dbReference>
<evidence type="ECO:0000256" key="1">
    <source>
        <dbReference type="SAM" id="Phobius"/>
    </source>
</evidence>
<keyword evidence="3" id="KW-1185">Reference proteome</keyword>